<protein>
    <submittedName>
        <fullName evidence="1">Uncharacterized protein</fullName>
    </submittedName>
</protein>
<comment type="caution">
    <text evidence="1">The sequence shown here is derived from an EMBL/GenBank/DDBJ whole genome shotgun (WGS) entry which is preliminary data.</text>
</comment>
<organism evidence="1 2">
    <name type="scientific">Amycolatopsis pithecellobii</name>
    <dbReference type="NCBI Taxonomy" id="664692"/>
    <lineage>
        <taxon>Bacteria</taxon>
        <taxon>Bacillati</taxon>
        <taxon>Actinomycetota</taxon>
        <taxon>Actinomycetes</taxon>
        <taxon>Pseudonocardiales</taxon>
        <taxon>Pseudonocardiaceae</taxon>
        <taxon>Amycolatopsis</taxon>
    </lineage>
</organism>
<name>A0A6N7Z0G3_9PSEU</name>
<dbReference type="EMBL" id="WMBA01000010">
    <property type="protein sequence ID" value="MTD54189.1"/>
    <property type="molecule type" value="Genomic_DNA"/>
</dbReference>
<gene>
    <name evidence="1" type="ORF">GKO32_09405</name>
</gene>
<evidence type="ECO:0000313" key="2">
    <source>
        <dbReference type="Proteomes" id="UP000440096"/>
    </source>
</evidence>
<dbReference type="AlphaFoldDB" id="A0A6N7Z0G3"/>
<dbReference type="Proteomes" id="UP000440096">
    <property type="component" value="Unassembled WGS sequence"/>
</dbReference>
<accession>A0A6N7Z0G3</accession>
<dbReference type="RefSeq" id="WP_154756403.1">
    <property type="nucleotide sequence ID" value="NZ_WMBA01000010.1"/>
</dbReference>
<sequence length="76" mass="7965">MSREAGATAGPLHYVSFDGHAACHLSREGRLVDSEVDGRTPTFAAAGYLSGRGLGAEFGCARKVRGEQNVQSRTLG</sequence>
<proteinExistence type="predicted"/>
<reference evidence="1 2" key="1">
    <citation type="submission" date="2019-11" db="EMBL/GenBank/DDBJ databases">
        <title>Draft genome of Amycolatopsis RM579.</title>
        <authorList>
            <person name="Duangmal K."/>
            <person name="Mingma R."/>
        </authorList>
    </citation>
    <scope>NUCLEOTIDE SEQUENCE [LARGE SCALE GENOMIC DNA]</scope>
    <source>
        <strain evidence="1 2">RM579</strain>
    </source>
</reference>
<keyword evidence="2" id="KW-1185">Reference proteome</keyword>
<evidence type="ECO:0000313" key="1">
    <source>
        <dbReference type="EMBL" id="MTD54189.1"/>
    </source>
</evidence>